<dbReference type="Gramene" id="PHT83780">
    <property type="protein sequence ID" value="PHT83780"/>
    <property type="gene ID" value="T459_12223"/>
</dbReference>
<dbReference type="STRING" id="4072.A0A2G2ZP68"/>
<dbReference type="InterPro" id="IPR000630">
    <property type="entry name" value="Ribosomal_uS8"/>
</dbReference>
<dbReference type="GO" id="GO:0016491">
    <property type="term" value="F:oxidoreductase activity"/>
    <property type="evidence" value="ECO:0000318"/>
    <property type="project" value="GO_Central"/>
</dbReference>
<keyword evidence="16" id="KW-1133">Transmembrane helix</keyword>
<dbReference type="Pfam" id="PF00394">
    <property type="entry name" value="Cu-oxidase"/>
    <property type="match status" value="1"/>
</dbReference>
<dbReference type="AlphaFoldDB" id="A0A2G2ZP68"/>
<evidence type="ECO:0000259" key="17">
    <source>
        <dbReference type="Pfam" id="PF00394"/>
    </source>
</evidence>
<keyword evidence="19" id="KW-1185">Reference proteome</keyword>
<dbReference type="InterPro" id="IPR034285">
    <property type="entry name" value="CuRO_2_LCC"/>
</dbReference>
<keyword evidence="8" id="KW-0677">Repeat</keyword>
<dbReference type="InterPro" id="IPR035987">
    <property type="entry name" value="Ribosomal_uS8_sf"/>
</dbReference>
<proteinExistence type="inferred from homology"/>
<dbReference type="Proteomes" id="UP000222542">
    <property type="component" value="Unassembled WGS sequence"/>
</dbReference>
<evidence type="ECO:0000256" key="10">
    <source>
        <dbReference type="ARBA" id="ARBA00023002"/>
    </source>
</evidence>
<gene>
    <name evidence="18" type="ORF">T459_12223</name>
</gene>
<dbReference type="GO" id="GO:0048046">
    <property type="term" value="C:apoplast"/>
    <property type="evidence" value="ECO:0007669"/>
    <property type="project" value="UniProtKB-SubCell"/>
</dbReference>
<comment type="caution">
    <text evidence="18">The sequence shown here is derived from an EMBL/GenBank/DDBJ whole genome shotgun (WGS) entry which is preliminary data.</text>
</comment>
<reference evidence="18 19" key="1">
    <citation type="journal article" date="2014" name="Nat. Genet.">
        <title>Genome sequence of the hot pepper provides insights into the evolution of pungency in Capsicum species.</title>
        <authorList>
            <person name="Kim S."/>
            <person name="Park M."/>
            <person name="Yeom S.I."/>
            <person name="Kim Y.M."/>
            <person name="Lee J.M."/>
            <person name="Lee H.A."/>
            <person name="Seo E."/>
            <person name="Choi J."/>
            <person name="Cheong K."/>
            <person name="Kim K.T."/>
            <person name="Jung K."/>
            <person name="Lee G.W."/>
            <person name="Oh S.K."/>
            <person name="Bae C."/>
            <person name="Kim S.B."/>
            <person name="Lee H.Y."/>
            <person name="Kim S.Y."/>
            <person name="Kim M.S."/>
            <person name="Kang B.C."/>
            <person name="Jo Y.D."/>
            <person name="Yang H.B."/>
            <person name="Jeong H.J."/>
            <person name="Kang W.H."/>
            <person name="Kwon J.K."/>
            <person name="Shin C."/>
            <person name="Lim J.Y."/>
            <person name="Park J.H."/>
            <person name="Huh J.H."/>
            <person name="Kim J.S."/>
            <person name="Kim B.D."/>
            <person name="Cohen O."/>
            <person name="Paran I."/>
            <person name="Suh M.C."/>
            <person name="Lee S.B."/>
            <person name="Kim Y.K."/>
            <person name="Shin Y."/>
            <person name="Noh S.J."/>
            <person name="Park J."/>
            <person name="Seo Y.S."/>
            <person name="Kwon S.Y."/>
            <person name="Kim H.A."/>
            <person name="Park J.M."/>
            <person name="Kim H.J."/>
            <person name="Choi S.B."/>
            <person name="Bosland P.W."/>
            <person name="Reeves G."/>
            <person name="Jo S.H."/>
            <person name="Lee B.W."/>
            <person name="Cho H.T."/>
            <person name="Choi H.S."/>
            <person name="Lee M.S."/>
            <person name="Yu Y."/>
            <person name="Do Choi Y."/>
            <person name="Park B.S."/>
            <person name="van Deynze A."/>
            <person name="Ashrafi H."/>
            <person name="Hill T."/>
            <person name="Kim W.T."/>
            <person name="Pai H.S."/>
            <person name="Ahn H.K."/>
            <person name="Yeam I."/>
            <person name="Giovannoni J.J."/>
            <person name="Rose J.K."/>
            <person name="Sorensen I."/>
            <person name="Lee S.J."/>
            <person name="Kim R.W."/>
            <person name="Choi I.Y."/>
            <person name="Choi B.S."/>
            <person name="Lim J.S."/>
            <person name="Lee Y.H."/>
            <person name="Choi D."/>
        </authorList>
    </citation>
    <scope>NUCLEOTIDE SEQUENCE [LARGE SCALE GENOMIC DNA]</scope>
    <source>
        <strain evidence="19">cv. CM334</strain>
    </source>
</reference>
<keyword evidence="11" id="KW-0186">Copper</keyword>
<evidence type="ECO:0000313" key="18">
    <source>
        <dbReference type="EMBL" id="PHT83780.1"/>
    </source>
</evidence>
<dbReference type="Pfam" id="PF00410">
    <property type="entry name" value="Ribosomal_S8"/>
    <property type="match status" value="1"/>
</dbReference>
<evidence type="ECO:0000313" key="19">
    <source>
        <dbReference type="Proteomes" id="UP000222542"/>
    </source>
</evidence>
<evidence type="ECO:0000256" key="5">
    <source>
        <dbReference type="ARBA" id="ARBA00012297"/>
    </source>
</evidence>
<dbReference type="InterPro" id="IPR008972">
    <property type="entry name" value="Cupredoxin"/>
</dbReference>
<evidence type="ECO:0000256" key="1">
    <source>
        <dbReference type="ARBA" id="ARBA00000349"/>
    </source>
</evidence>
<dbReference type="GO" id="GO:0046274">
    <property type="term" value="P:lignin catabolic process"/>
    <property type="evidence" value="ECO:0007669"/>
    <property type="project" value="UniProtKB-KW"/>
</dbReference>
<dbReference type="GO" id="GO:0003735">
    <property type="term" value="F:structural constituent of ribosome"/>
    <property type="evidence" value="ECO:0007669"/>
    <property type="project" value="InterPro"/>
</dbReference>
<dbReference type="FunFam" id="3.30.1370.30:FF:000001">
    <property type="entry name" value="40S ribosomal protein S15a"/>
    <property type="match status" value="1"/>
</dbReference>
<dbReference type="Gene3D" id="2.60.40.420">
    <property type="entry name" value="Cupredoxins - blue copper proteins"/>
    <property type="match status" value="1"/>
</dbReference>
<feature type="domain" description="Plastocyanin-like" evidence="17">
    <location>
        <begin position="258"/>
        <end position="406"/>
    </location>
</feature>
<evidence type="ECO:0000256" key="2">
    <source>
        <dbReference type="ARBA" id="ARBA00002569"/>
    </source>
</evidence>
<comment type="function">
    <text evidence="2">One of the primary rRNA binding proteins, it binds directly to 16S rRNA central domain where it helps coordinate assembly of the platform of the 30S subunit.</text>
</comment>
<keyword evidence="9 15" id="KW-0689">Ribosomal protein</keyword>
<evidence type="ECO:0000256" key="11">
    <source>
        <dbReference type="ARBA" id="ARBA00023008"/>
    </source>
</evidence>
<dbReference type="InterPro" id="IPR001117">
    <property type="entry name" value="Cu-oxidase_2nd"/>
</dbReference>
<dbReference type="NCBIfam" id="NF003115">
    <property type="entry name" value="PRK04034.1"/>
    <property type="match status" value="1"/>
</dbReference>
<evidence type="ECO:0000256" key="13">
    <source>
        <dbReference type="ARBA" id="ARBA00023274"/>
    </source>
</evidence>
<dbReference type="Gene3D" id="3.30.1490.10">
    <property type="match status" value="1"/>
</dbReference>
<keyword evidence="12" id="KW-0439">Lignin degradation</keyword>
<dbReference type="GO" id="GO:0052716">
    <property type="term" value="F:hydroquinone:oxygen oxidoreductase activity"/>
    <property type="evidence" value="ECO:0007669"/>
    <property type="project" value="UniProtKB-EC"/>
</dbReference>
<keyword evidence="10" id="KW-0560">Oxidoreductase</keyword>
<evidence type="ECO:0000256" key="12">
    <source>
        <dbReference type="ARBA" id="ARBA00023185"/>
    </source>
</evidence>
<dbReference type="PANTHER" id="PTHR11758">
    <property type="entry name" value="40S RIBOSOMAL PROTEIN S15A"/>
    <property type="match status" value="1"/>
</dbReference>
<keyword evidence="6" id="KW-0052">Apoplast</keyword>
<sequence>MVRVSVLNDALKSMYNAEKRGKRQVMIRPSSKVIIKFLIVMQKHGYIGEFEYVDDHRSGKIVVELNGRLNKCGVISPRFDVGVKEIEGWTARLLPSRQFGYIVLTTSAGIMDHEEARRKNPFLFFPFPSNCSKDFIENFETIIRFLLKKIPVFVVFLSNFILISNSEDKKNEISKPQLAIDHDVYHGSVRCFTPKYFAFHWSKVRQNIRISDEEKGTLWWHAMNIWQSATVHGAFVVHPKPRTTPALPFSKPHADIPIILAGEWWKKDLKELVLEYIASGSDLMDSDAYTVNGQPGDFYPCSSNGTFNILVDTGKTYLLRIVNAAMGKTLHIGIAKHNLTVIAMDGSPVTKPFITEYVQLNVQQSIDCIFEANQRPDYYYMVAEAYVDQTYDTNKTTTAIVMYQGNYKPSSPPFLPILPNNSNYHDDKSSSTSRKSIYVIMTFVILGLFICSIMFSVVVWYRRSREARRPSRPPPPRRAVITPL</sequence>
<keyword evidence="16" id="KW-0812">Transmembrane</keyword>
<keyword evidence="16" id="KW-0472">Membrane</keyword>
<dbReference type="InterPro" id="IPR047863">
    <property type="entry name" value="Ribosomal_uS8_CS"/>
</dbReference>
<accession>A0A2G2ZP68</accession>
<evidence type="ECO:0000256" key="8">
    <source>
        <dbReference type="ARBA" id="ARBA00022737"/>
    </source>
</evidence>
<keyword evidence="13 15" id="KW-0687">Ribonucleoprotein</keyword>
<comment type="subcellular location">
    <subcellularLocation>
        <location evidence="3">Secreted</location>
        <location evidence="3">Extracellular space</location>
        <location evidence="3">Apoplast</location>
    </subcellularLocation>
</comment>
<reference evidence="18 19" key="2">
    <citation type="journal article" date="2017" name="Genome Biol.">
        <title>New reference genome sequences of hot pepper reveal the massive evolution of plant disease-resistance genes by retroduplication.</title>
        <authorList>
            <person name="Kim S."/>
            <person name="Park J."/>
            <person name="Yeom S.I."/>
            <person name="Kim Y.M."/>
            <person name="Seo E."/>
            <person name="Kim K.T."/>
            <person name="Kim M.S."/>
            <person name="Lee J.M."/>
            <person name="Cheong K."/>
            <person name="Shin H.S."/>
            <person name="Kim S.B."/>
            <person name="Han K."/>
            <person name="Lee J."/>
            <person name="Park M."/>
            <person name="Lee H.A."/>
            <person name="Lee H.Y."/>
            <person name="Lee Y."/>
            <person name="Oh S."/>
            <person name="Lee J.H."/>
            <person name="Choi E."/>
            <person name="Choi E."/>
            <person name="Lee S.E."/>
            <person name="Jeon J."/>
            <person name="Kim H."/>
            <person name="Choi G."/>
            <person name="Song H."/>
            <person name="Lee J."/>
            <person name="Lee S.C."/>
            <person name="Kwon J.K."/>
            <person name="Lee H.Y."/>
            <person name="Koo N."/>
            <person name="Hong Y."/>
            <person name="Kim R.W."/>
            <person name="Kang W.H."/>
            <person name="Huh J.H."/>
            <person name="Kang B.C."/>
            <person name="Yang T.J."/>
            <person name="Lee Y.H."/>
            <person name="Bennetzen J.L."/>
            <person name="Choi D."/>
        </authorList>
    </citation>
    <scope>NUCLEOTIDE SEQUENCE [LARGE SCALE GENOMIC DNA]</scope>
    <source>
        <strain evidence="19">cv. CM334</strain>
    </source>
</reference>
<feature type="transmembrane region" description="Helical" evidence="16">
    <location>
        <begin position="437"/>
        <end position="461"/>
    </location>
</feature>
<dbReference type="GO" id="GO:0006412">
    <property type="term" value="P:translation"/>
    <property type="evidence" value="ECO:0007669"/>
    <property type="project" value="InterPro"/>
</dbReference>
<name>A0A2G2ZP68_CAPAN</name>
<evidence type="ECO:0000256" key="3">
    <source>
        <dbReference type="ARBA" id="ARBA00004271"/>
    </source>
</evidence>
<protein>
    <recommendedName>
        <fullName evidence="14">Small ribosomal subunit protein uS8c</fullName>
        <ecNumber evidence="5">1.10.3.2</ecNumber>
    </recommendedName>
</protein>
<organism evidence="18 19">
    <name type="scientific">Capsicum annuum</name>
    <name type="common">Capsicum pepper</name>
    <dbReference type="NCBI Taxonomy" id="4072"/>
    <lineage>
        <taxon>Eukaryota</taxon>
        <taxon>Viridiplantae</taxon>
        <taxon>Streptophyta</taxon>
        <taxon>Embryophyta</taxon>
        <taxon>Tracheophyta</taxon>
        <taxon>Spermatophyta</taxon>
        <taxon>Magnoliopsida</taxon>
        <taxon>eudicotyledons</taxon>
        <taxon>Gunneridae</taxon>
        <taxon>Pentapetalae</taxon>
        <taxon>asterids</taxon>
        <taxon>lamiids</taxon>
        <taxon>Solanales</taxon>
        <taxon>Solanaceae</taxon>
        <taxon>Solanoideae</taxon>
        <taxon>Capsiceae</taxon>
        <taxon>Capsicum</taxon>
    </lineage>
</organism>
<dbReference type="PROSITE" id="PS00053">
    <property type="entry name" value="RIBOSOMAL_S8"/>
    <property type="match status" value="1"/>
</dbReference>
<keyword evidence="7" id="KW-0964">Secreted</keyword>
<dbReference type="SUPFAM" id="SSF56047">
    <property type="entry name" value="Ribosomal protein S8"/>
    <property type="match status" value="1"/>
</dbReference>
<dbReference type="GO" id="GO:1990904">
    <property type="term" value="C:ribonucleoprotein complex"/>
    <property type="evidence" value="ECO:0007669"/>
    <property type="project" value="UniProtKB-KW"/>
</dbReference>
<evidence type="ECO:0000256" key="14">
    <source>
        <dbReference type="ARBA" id="ARBA00035153"/>
    </source>
</evidence>
<evidence type="ECO:0000256" key="7">
    <source>
        <dbReference type="ARBA" id="ARBA00022525"/>
    </source>
</evidence>
<evidence type="ECO:0000256" key="4">
    <source>
        <dbReference type="ARBA" id="ARBA00006471"/>
    </source>
</evidence>
<dbReference type="Gene3D" id="3.30.1370.30">
    <property type="match status" value="1"/>
</dbReference>
<comment type="catalytic activity">
    <reaction evidence="1">
        <text>4 hydroquinone + O2 = 4 benzosemiquinone + 2 H2O</text>
        <dbReference type="Rhea" id="RHEA:11276"/>
        <dbReference type="ChEBI" id="CHEBI:15377"/>
        <dbReference type="ChEBI" id="CHEBI:15379"/>
        <dbReference type="ChEBI" id="CHEBI:17594"/>
        <dbReference type="ChEBI" id="CHEBI:17977"/>
        <dbReference type="EC" id="1.10.3.2"/>
    </reaction>
</comment>
<comment type="similarity">
    <text evidence="4 15">Belongs to the universal ribosomal protein uS8 family.</text>
</comment>
<dbReference type="SUPFAM" id="SSF49503">
    <property type="entry name" value="Cupredoxins"/>
    <property type="match status" value="1"/>
</dbReference>
<dbReference type="EC" id="1.10.3.2" evidence="5"/>
<evidence type="ECO:0000256" key="9">
    <source>
        <dbReference type="ARBA" id="ARBA00022980"/>
    </source>
</evidence>
<evidence type="ECO:0000256" key="6">
    <source>
        <dbReference type="ARBA" id="ARBA00022523"/>
    </source>
</evidence>
<dbReference type="CDD" id="cd13875">
    <property type="entry name" value="CuRO_2_LCC_plant"/>
    <property type="match status" value="1"/>
</dbReference>
<dbReference type="FunFam" id="3.30.1490.10:FF:000002">
    <property type="entry name" value="40S ribosomal protein S15a"/>
    <property type="match status" value="1"/>
</dbReference>
<evidence type="ECO:0000256" key="16">
    <source>
        <dbReference type="SAM" id="Phobius"/>
    </source>
</evidence>
<dbReference type="GO" id="GO:0005840">
    <property type="term" value="C:ribosome"/>
    <property type="evidence" value="ECO:0007669"/>
    <property type="project" value="UniProtKB-KW"/>
</dbReference>
<evidence type="ECO:0000256" key="15">
    <source>
        <dbReference type="RuleBase" id="RU003660"/>
    </source>
</evidence>
<dbReference type="EMBL" id="AYRZ02000004">
    <property type="protein sequence ID" value="PHT83780.1"/>
    <property type="molecule type" value="Genomic_DNA"/>
</dbReference>